<dbReference type="SUPFAM" id="SSF51261">
    <property type="entry name" value="Duplicated hybrid motif"/>
    <property type="match status" value="1"/>
</dbReference>
<organism evidence="3 4">
    <name type="scientific">Shouchella lonarensis</name>
    <dbReference type="NCBI Taxonomy" id="1464122"/>
    <lineage>
        <taxon>Bacteria</taxon>
        <taxon>Bacillati</taxon>
        <taxon>Bacillota</taxon>
        <taxon>Bacilli</taxon>
        <taxon>Bacillales</taxon>
        <taxon>Bacillaceae</taxon>
        <taxon>Shouchella</taxon>
    </lineage>
</organism>
<evidence type="ECO:0000256" key="1">
    <source>
        <dbReference type="SAM" id="Phobius"/>
    </source>
</evidence>
<accession>A0A1G6GIW7</accession>
<keyword evidence="1" id="KW-0472">Membrane</keyword>
<dbReference type="InterPro" id="IPR011055">
    <property type="entry name" value="Dup_hybrid_motif"/>
</dbReference>
<proteinExistence type="predicted"/>
<dbReference type="Pfam" id="PF01551">
    <property type="entry name" value="Peptidase_M23"/>
    <property type="match status" value="1"/>
</dbReference>
<dbReference type="GO" id="GO:0006508">
    <property type="term" value="P:proteolysis"/>
    <property type="evidence" value="ECO:0007669"/>
    <property type="project" value="UniProtKB-KW"/>
</dbReference>
<evidence type="ECO:0000313" key="3">
    <source>
        <dbReference type="EMBL" id="SDB81880.1"/>
    </source>
</evidence>
<dbReference type="Gene3D" id="2.70.70.10">
    <property type="entry name" value="Glucose Permease (Domain IIA)"/>
    <property type="match status" value="1"/>
</dbReference>
<dbReference type="RefSeq" id="WP_245700955.1">
    <property type="nucleotide sequence ID" value="NZ_FMYM01000001.1"/>
</dbReference>
<feature type="domain" description="SH3b" evidence="2">
    <location>
        <begin position="318"/>
        <end position="393"/>
    </location>
</feature>
<dbReference type="Proteomes" id="UP000242662">
    <property type="component" value="Unassembled WGS sequence"/>
</dbReference>
<dbReference type="GO" id="GO:0008233">
    <property type="term" value="F:peptidase activity"/>
    <property type="evidence" value="ECO:0007669"/>
    <property type="project" value="UniProtKB-KW"/>
</dbReference>
<evidence type="ECO:0000259" key="2">
    <source>
        <dbReference type="PROSITE" id="PS51781"/>
    </source>
</evidence>
<dbReference type="PROSITE" id="PS51781">
    <property type="entry name" value="SH3B"/>
    <property type="match status" value="1"/>
</dbReference>
<dbReference type="STRING" id="1464122.SAMN05421737_101120"/>
<evidence type="ECO:0000313" key="4">
    <source>
        <dbReference type="Proteomes" id="UP000242662"/>
    </source>
</evidence>
<dbReference type="AlphaFoldDB" id="A0A1G6GIW7"/>
<keyword evidence="1" id="KW-1133">Transmembrane helix</keyword>
<keyword evidence="4" id="KW-1185">Reference proteome</keyword>
<protein>
    <submittedName>
        <fullName evidence="3">LasA protease</fullName>
    </submittedName>
</protein>
<dbReference type="InterPro" id="IPR003646">
    <property type="entry name" value="SH3-like_bac-type"/>
</dbReference>
<dbReference type="InterPro" id="IPR016047">
    <property type="entry name" value="M23ase_b-sheet_dom"/>
</dbReference>
<keyword evidence="3" id="KW-0378">Hydrolase</keyword>
<dbReference type="EMBL" id="FMYM01000001">
    <property type="protein sequence ID" value="SDB81880.1"/>
    <property type="molecule type" value="Genomic_DNA"/>
</dbReference>
<keyword evidence="3" id="KW-0645">Protease</keyword>
<name>A0A1G6GIW7_9BACI</name>
<keyword evidence="1" id="KW-0812">Transmembrane</keyword>
<dbReference type="CDD" id="cd12797">
    <property type="entry name" value="M23_peptidase"/>
    <property type="match status" value="1"/>
</dbReference>
<reference evidence="4" key="1">
    <citation type="submission" date="2016-09" db="EMBL/GenBank/DDBJ databases">
        <authorList>
            <person name="Varghese N."/>
            <person name="Submissions S."/>
        </authorList>
    </citation>
    <scope>NUCLEOTIDE SEQUENCE [LARGE SCALE GENOMIC DNA]</scope>
    <source>
        <strain evidence="4">25nlg</strain>
    </source>
</reference>
<feature type="transmembrane region" description="Helical" evidence="1">
    <location>
        <begin position="7"/>
        <end position="30"/>
    </location>
</feature>
<sequence length="409" mass="45145">MKNRRMQLIFIGLISLFVVILFTCISHFFLQDDEQMPAPNPELEQAIVQSLIARTGGDKEKSAPILERKQIHLKRVTKDEIWAFGAAVIEAPKVEHTFPEGWLFIARDTDEGWQVALEGDHTFSELTQKAPDEVISRDEKKVFSSNATTQSINTRTGLRLPYAVGQSWIMSGGPHGWSGYDRPYSSLDLHGGDQRVLAAREGYAYTMCNNNRGWIRIYHDNGYATDYYHLWNNIVPSGNFVSEGTFLGYTGTDVSCGGYASGRHVHFGILKDGNRAALQNKEIGGWIFFEGSAYGGYAMHGSAVRYRGHSLYNYGRLTTNQGIVDSYGWSSINLRSGPGSNYPIVGSRNDGAIISIDCTATGSSFTGRWGTTNIWNRLTNGQWISDAFVYTGVDGPAAPSCSASILSGE</sequence>
<gene>
    <name evidence="3" type="ORF">SAMN05421737_101120</name>
</gene>